<dbReference type="SUPFAM" id="SSF81593">
    <property type="entry name" value="Nucleotidyltransferase substrate binding subunit/domain"/>
    <property type="match status" value="1"/>
</dbReference>
<dbReference type="PANTHER" id="PTHR33933:SF1">
    <property type="entry name" value="PROTEIN ADENYLYLTRANSFERASE MNTA-RELATED"/>
    <property type="match status" value="1"/>
</dbReference>
<dbReference type="Proteomes" id="UP001057520">
    <property type="component" value="Chromosome"/>
</dbReference>
<dbReference type="Gene3D" id="1.20.120.330">
    <property type="entry name" value="Nucleotidyltransferases domain 2"/>
    <property type="match status" value="1"/>
</dbReference>
<name>A0ABY4ZRU0_9CAUL</name>
<dbReference type="Gene3D" id="3.30.460.10">
    <property type="entry name" value="Beta Polymerase, domain 2"/>
    <property type="match status" value="1"/>
</dbReference>
<dbReference type="SUPFAM" id="SSF81301">
    <property type="entry name" value="Nucleotidyltransferase"/>
    <property type="match status" value="1"/>
</dbReference>
<dbReference type="InterPro" id="IPR052548">
    <property type="entry name" value="Type_VII_TA_antitoxin"/>
</dbReference>
<dbReference type="PANTHER" id="PTHR33933">
    <property type="entry name" value="NUCLEOTIDYLTRANSFERASE"/>
    <property type="match status" value="1"/>
</dbReference>
<dbReference type="EMBL" id="CP096040">
    <property type="protein sequence ID" value="USQ95306.1"/>
    <property type="molecule type" value="Genomic_DNA"/>
</dbReference>
<dbReference type="CDD" id="cd05403">
    <property type="entry name" value="NT_KNTase_like"/>
    <property type="match status" value="1"/>
</dbReference>
<gene>
    <name evidence="2" type="ORF">MZV50_22590</name>
</gene>
<proteinExistence type="predicted"/>
<dbReference type="InterPro" id="IPR043519">
    <property type="entry name" value="NT_sf"/>
</dbReference>
<reference evidence="2 3" key="1">
    <citation type="submission" date="2022-04" db="EMBL/GenBank/DDBJ databases">
        <title>Genome sequence of soybean root-associated Caulobacter segnis RL271.</title>
        <authorList>
            <person name="Longley R."/>
            <person name="Bonito G."/>
            <person name="Trigodet F."/>
            <person name="Crosson S."/>
            <person name="Fiebig A."/>
        </authorList>
    </citation>
    <scope>NUCLEOTIDE SEQUENCE [LARGE SCALE GENOMIC DNA]</scope>
    <source>
        <strain evidence="2 3">RL271</strain>
    </source>
</reference>
<protein>
    <submittedName>
        <fullName evidence="2">HEPN domain-containing protein</fullName>
    </submittedName>
</protein>
<dbReference type="PROSITE" id="PS50910">
    <property type="entry name" value="HEPN"/>
    <property type="match status" value="1"/>
</dbReference>
<evidence type="ECO:0000259" key="1">
    <source>
        <dbReference type="PROSITE" id="PS50910"/>
    </source>
</evidence>
<keyword evidence="3" id="KW-1185">Reference proteome</keyword>
<dbReference type="InterPro" id="IPR007842">
    <property type="entry name" value="HEPN_dom"/>
</dbReference>
<accession>A0ABY4ZRU0</accession>
<dbReference type="Pfam" id="PF01909">
    <property type="entry name" value="NTP_transf_2"/>
    <property type="match status" value="1"/>
</dbReference>
<evidence type="ECO:0000313" key="3">
    <source>
        <dbReference type="Proteomes" id="UP001057520"/>
    </source>
</evidence>
<dbReference type="SMART" id="SM00748">
    <property type="entry name" value="HEPN"/>
    <property type="match status" value="1"/>
</dbReference>
<organism evidence="2 3">
    <name type="scientific">Caulobacter segnis</name>
    <dbReference type="NCBI Taxonomy" id="88688"/>
    <lineage>
        <taxon>Bacteria</taxon>
        <taxon>Pseudomonadati</taxon>
        <taxon>Pseudomonadota</taxon>
        <taxon>Alphaproteobacteria</taxon>
        <taxon>Caulobacterales</taxon>
        <taxon>Caulobacteraceae</taxon>
        <taxon>Caulobacter</taxon>
    </lineage>
</organism>
<sequence>MTKPEHHRAARAEEALAMRRAAGETAGMATTLDHLPAGKQRELAFVAEILKEGFAEEVAKRSGALGQGKILKIILFGSYARGDWVEDPVGRYFSDYDLLVVVDQEKLADTLEFWEGAEKRLLDELSAGQRLRTPVNFIVHDLDDVNEQLRLGRYFFTDIVRDGVVLFEEPGRPLAEPQALAPETALAEAQGYYDEWFGPASASVAGARFYLGEGHPKLAAFSFHQAAEHFYNCLLLVVSLYAPKSHNLVRLRGLAEPLDPRLAEVWPTDTKFHKRCFELLRAAYVKARYSPHYKITAEELAWIQGRVERLQALVQELCQARLKALQEAAST</sequence>
<evidence type="ECO:0000313" key="2">
    <source>
        <dbReference type="EMBL" id="USQ95306.1"/>
    </source>
</evidence>
<feature type="domain" description="HEPN" evidence="1">
    <location>
        <begin position="197"/>
        <end position="317"/>
    </location>
</feature>
<dbReference type="InterPro" id="IPR002934">
    <property type="entry name" value="Polymerase_NTP_transf_dom"/>
</dbReference>
<dbReference type="Pfam" id="PF05168">
    <property type="entry name" value="HEPN"/>
    <property type="match status" value="1"/>
</dbReference>